<comment type="caution">
    <text evidence="2">The sequence shown here is derived from an EMBL/GenBank/DDBJ whole genome shotgun (WGS) entry which is preliminary data.</text>
</comment>
<feature type="transmembrane region" description="Helical" evidence="1">
    <location>
        <begin position="5"/>
        <end position="27"/>
    </location>
</feature>
<dbReference type="Proteomes" id="UP000652176">
    <property type="component" value="Unassembled WGS sequence"/>
</dbReference>
<keyword evidence="1" id="KW-0812">Transmembrane</keyword>
<evidence type="ECO:0000313" key="3">
    <source>
        <dbReference type="Proteomes" id="UP000652176"/>
    </source>
</evidence>
<name>A0ABR9CUI7_9GAMM</name>
<gene>
    <name evidence="2" type="ORF">IE877_00760</name>
</gene>
<feature type="transmembrane region" description="Helical" evidence="1">
    <location>
        <begin position="33"/>
        <end position="51"/>
    </location>
</feature>
<dbReference type="EMBL" id="JACXSS010000001">
    <property type="protein sequence ID" value="MBD9354432.1"/>
    <property type="molecule type" value="Genomic_DNA"/>
</dbReference>
<keyword evidence="3" id="KW-1185">Reference proteome</keyword>
<dbReference type="RefSeq" id="WP_192372327.1">
    <property type="nucleotide sequence ID" value="NZ_CAJHIV010000001.1"/>
</dbReference>
<protein>
    <submittedName>
        <fullName evidence="2">Uncharacterized protein</fullName>
    </submittedName>
</protein>
<sequence length="59" mass="6730">MFKKILLGFVDQPIFASLFITDFAILVFHRPPFLFSIVMIGALVGMSMYMGQKLAIFEK</sequence>
<proteinExistence type="predicted"/>
<reference evidence="2 3" key="1">
    <citation type="submission" date="2020-09" db="EMBL/GenBank/DDBJ databases">
        <title>Methylomonas albis sp. nov. and Methylomonas fluvii sp. nov.: Two cold-adapted methanotrophs from the River Elbe and an amended description of Methylovulum psychrotolerans strain Eb1.</title>
        <authorList>
            <person name="Bussmann I.K."/>
            <person name="Klings K.-W."/>
            <person name="Warnstedt J."/>
            <person name="Hoppert M."/>
            <person name="Saborowski A."/>
            <person name="Horn F."/>
            <person name="Liebner S."/>
        </authorList>
    </citation>
    <scope>NUCLEOTIDE SEQUENCE [LARGE SCALE GENOMIC DNA]</scope>
    <source>
        <strain evidence="2 3">EbA</strain>
    </source>
</reference>
<organism evidence="2 3">
    <name type="scientific">Methylomonas albis</name>
    <dbReference type="NCBI Taxonomy" id="1854563"/>
    <lineage>
        <taxon>Bacteria</taxon>
        <taxon>Pseudomonadati</taxon>
        <taxon>Pseudomonadota</taxon>
        <taxon>Gammaproteobacteria</taxon>
        <taxon>Methylococcales</taxon>
        <taxon>Methylococcaceae</taxon>
        <taxon>Methylomonas</taxon>
    </lineage>
</organism>
<keyword evidence="1" id="KW-0472">Membrane</keyword>
<keyword evidence="1" id="KW-1133">Transmembrane helix</keyword>
<evidence type="ECO:0000313" key="2">
    <source>
        <dbReference type="EMBL" id="MBD9354432.1"/>
    </source>
</evidence>
<evidence type="ECO:0000256" key="1">
    <source>
        <dbReference type="SAM" id="Phobius"/>
    </source>
</evidence>
<accession>A0ABR9CUI7</accession>